<dbReference type="Proteomes" id="UP000515163">
    <property type="component" value="Unplaced"/>
</dbReference>
<dbReference type="InterPro" id="IPR056884">
    <property type="entry name" value="NPHP3-like_N"/>
</dbReference>
<feature type="compositionally biased region" description="Basic and acidic residues" evidence="2">
    <location>
        <begin position="507"/>
        <end position="529"/>
    </location>
</feature>
<keyword evidence="1" id="KW-0677">Repeat</keyword>
<sequence>IDDLKSAPLGEKGYNQLLYDWFISDKDIKTQLQEVKAGAADIKSDTGDLKSDTADLKSDTADLKSYTEDIKSETALIPGIREDISHMKNFYSSTQLKASLINQLTKSDFNSLIKFLCKSFHPNTRQWVLDEVKTFVYGDESQPCEMIVITAGPGMGKSTIAAKICQTYKELGCLAGCHFFQFSNSTRNDPRLLLQSIASQMCDTVPGYGEALERKLHTNLGKDISDMDCEGLFTVLLEEPCQKLKFKDSFVFVLDAIDECCSNLKHELQDILKNKLSLLPSWLRFVITTRPPPSFNAIKAKKSIFIDPRDPKNKLDIEVFFRANLRDIDEESRVMEQLVKVSGGLFLVAFFLIDEMQRENIFSPSELMVIFPRGLSSVYEKYFERLRTVLLPYITEEEGFFRMLEAVVASKNPIPLKMMYSILGLKSVSEILRGKRKTRSDALSQLHSLFPVENDHVSVFHKTVVDFLILEEKEQDFNISVGKMSKNGGEKLSDEAAYIQGVSIKVPDSRSHEEGESLATRNEKRDHNKPLNTVCTEEPPKNHDFEVSTDDGNKVLVNQCYEVLSDILNGKKDLNKPLDLTDSEEYALRFAWLPSTDTLLTKEKNYQKLRNYYTFVAYTFSDLFNKRDADKISDKLLRDTISQIIGCFKDKHDKESCPFRTNPNFGCCIEMVLNAVCERNGSETETSQNPLTVLKKHNLSYFLRESIAVDPRAEENQTVSQTLACENGFVLSLTNGRNTEIHMYQLNGTYVAKTSFQGNRKIILSSNYRFIVVIEEMVKGEIEILDATTLDLVSSFQSPNVIRSYHVYGNQPWYIVIRCFNNKIYVMEGETGQMSSAPIAVDQYVDVIAVSALGHILLGETWKSSSSKNAEAMFTDDDGNFLEEIHWQWPVTKTVVNNVVIRYHRLILFHLPKSEKRVPIYPRKTNHCTCSVNRQYVTLDCGSTFSDDGELLAFIYKCSIFIFETSSNSLYQQVYIGPGFAGHPNKIVFFSATYVVISNSRRIAFINIKTNKIEHRFFMQDCQEFHFVPRKQGEPFTLIGFFEIPSLTKYELYNLM</sequence>
<protein>
    <submittedName>
        <fullName evidence="5">Uncharacterized protein LOC116292760</fullName>
    </submittedName>
</protein>
<evidence type="ECO:0000256" key="2">
    <source>
        <dbReference type="SAM" id="MobiDB-lite"/>
    </source>
</evidence>
<organism evidence="4 5">
    <name type="scientific">Actinia tenebrosa</name>
    <name type="common">Australian red waratah sea anemone</name>
    <dbReference type="NCBI Taxonomy" id="6105"/>
    <lineage>
        <taxon>Eukaryota</taxon>
        <taxon>Metazoa</taxon>
        <taxon>Cnidaria</taxon>
        <taxon>Anthozoa</taxon>
        <taxon>Hexacorallia</taxon>
        <taxon>Actiniaria</taxon>
        <taxon>Actiniidae</taxon>
        <taxon>Actinia</taxon>
    </lineage>
</organism>
<dbReference type="Gene3D" id="1.20.5.170">
    <property type="match status" value="1"/>
</dbReference>
<dbReference type="Pfam" id="PF24883">
    <property type="entry name" value="NPHP3_N"/>
    <property type="match status" value="1"/>
</dbReference>
<proteinExistence type="predicted"/>
<dbReference type="SUPFAM" id="SSF69322">
    <property type="entry name" value="Tricorn protease domain 2"/>
    <property type="match status" value="1"/>
</dbReference>
<feature type="region of interest" description="Disordered" evidence="2">
    <location>
        <begin position="507"/>
        <end position="548"/>
    </location>
</feature>
<dbReference type="SUPFAM" id="SSF52540">
    <property type="entry name" value="P-loop containing nucleoside triphosphate hydrolases"/>
    <property type="match status" value="1"/>
</dbReference>
<reference evidence="5" key="1">
    <citation type="submission" date="2025-08" db="UniProtKB">
        <authorList>
            <consortium name="RefSeq"/>
        </authorList>
    </citation>
    <scope>IDENTIFICATION</scope>
    <source>
        <tissue evidence="5">Tentacle</tissue>
    </source>
</reference>
<keyword evidence="4" id="KW-1185">Reference proteome</keyword>
<gene>
    <name evidence="5" type="primary">LOC116292760</name>
</gene>
<dbReference type="PROSITE" id="PS50837">
    <property type="entry name" value="NACHT"/>
    <property type="match status" value="1"/>
</dbReference>
<dbReference type="InParanoid" id="A0A6P8HJF2"/>
<evidence type="ECO:0000313" key="4">
    <source>
        <dbReference type="Proteomes" id="UP000515163"/>
    </source>
</evidence>
<dbReference type="PANTHER" id="PTHR10039">
    <property type="entry name" value="AMELOGENIN"/>
    <property type="match status" value="1"/>
</dbReference>
<dbReference type="OrthoDB" id="5988599at2759"/>
<dbReference type="Gene3D" id="3.40.50.300">
    <property type="entry name" value="P-loop containing nucleotide triphosphate hydrolases"/>
    <property type="match status" value="1"/>
</dbReference>
<dbReference type="GeneID" id="116292760"/>
<dbReference type="KEGG" id="aten:116292760"/>
<accession>A0A6P8HJF2</accession>
<feature type="non-terminal residue" evidence="5">
    <location>
        <position position="1"/>
    </location>
</feature>
<dbReference type="InterPro" id="IPR027417">
    <property type="entry name" value="P-loop_NTPase"/>
</dbReference>
<name>A0A6P8HJF2_ACTTE</name>
<dbReference type="InterPro" id="IPR007111">
    <property type="entry name" value="NACHT_NTPase"/>
</dbReference>
<evidence type="ECO:0000313" key="5">
    <source>
        <dbReference type="RefSeq" id="XP_031555971.1"/>
    </source>
</evidence>
<dbReference type="AlphaFoldDB" id="A0A6P8HJF2"/>
<feature type="domain" description="NACHT" evidence="3">
    <location>
        <begin position="145"/>
        <end position="291"/>
    </location>
</feature>
<dbReference type="PANTHER" id="PTHR10039:SF17">
    <property type="entry name" value="FUNGAL STAND N-TERMINAL GOODBYE DOMAIN-CONTAINING PROTEIN-RELATED"/>
    <property type="match status" value="1"/>
</dbReference>
<dbReference type="RefSeq" id="XP_031555971.1">
    <property type="nucleotide sequence ID" value="XM_031700111.1"/>
</dbReference>
<evidence type="ECO:0000259" key="3">
    <source>
        <dbReference type="PROSITE" id="PS50837"/>
    </source>
</evidence>
<evidence type="ECO:0000256" key="1">
    <source>
        <dbReference type="ARBA" id="ARBA00022737"/>
    </source>
</evidence>